<accession>A0A0E9XDZ7</accession>
<evidence type="ECO:0000313" key="1">
    <source>
        <dbReference type="EMBL" id="JAH99903.1"/>
    </source>
</evidence>
<sequence>MTPRNFQVQNSIAIVYKFANFCHGRLR</sequence>
<proteinExistence type="predicted"/>
<dbReference type="AlphaFoldDB" id="A0A0E9XDZ7"/>
<reference evidence="1" key="2">
    <citation type="journal article" date="2015" name="Fish Shellfish Immunol.">
        <title>Early steps in the European eel (Anguilla anguilla)-Vibrio vulnificus interaction in the gills: Role of the RtxA13 toxin.</title>
        <authorList>
            <person name="Callol A."/>
            <person name="Pajuelo D."/>
            <person name="Ebbesson L."/>
            <person name="Teles M."/>
            <person name="MacKenzie S."/>
            <person name="Amaro C."/>
        </authorList>
    </citation>
    <scope>NUCLEOTIDE SEQUENCE</scope>
</reference>
<reference evidence="1" key="1">
    <citation type="submission" date="2014-11" db="EMBL/GenBank/DDBJ databases">
        <authorList>
            <person name="Amaro Gonzalez C."/>
        </authorList>
    </citation>
    <scope>NUCLEOTIDE SEQUENCE</scope>
</reference>
<protein>
    <submittedName>
        <fullName evidence="1">Uncharacterized protein</fullName>
    </submittedName>
</protein>
<organism evidence="1">
    <name type="scientific">Anguilla anguilla</name>
    <name type="common">European freshwater eel</name>
    <name type="synonym">Muraena anguilla</name>
    <dbReference type="NCBI Taxonomy" id="7936"/>
    <lineage>
        <taxon>Eukaryota</taxon>
        <taxon>Metazoa</taxon>
        <taxon>Chordata</taxon>
        <taxon>Craniata</taxon>
        <taxon>Vertebrata</taxon>
        <taxon>Euteleostomi</taxon>
        <taxon>Actinopterygii</taxon>
        <taxon>Neopterygii</taxon>
        <taxon>Teleostei</taxon>
        <taxon>Anguilliformes</taxon>
        <taxon>Anguillidae</taxon>
        <taxon>Anguilla</taxon>
    </lineage>
</organism>
<dbReference type="EMBL" id="GBXM01008674">
    <property type="protein sequence ID" value="JAH99903.1"/>
    <property type="molecule type" value="Transcribed_RNA"/>
</dbReference>
<name>A0A0E9XDZ7_ANGAN</name>